<evidence type="ECO:0000313" key="3">
    <source>
        <dbReference type="Proteomes" id="UP000198848"/>
    </source>
</evidence>
<keyword evidence="3" id="KW-1185">Reference proteome</keyword>
<name>A0A1H1HW93_NATTX</name>
<dbReference type="OrthoDB" id="193751at2157"/>
<protein>
    <submittedName>
        <fullName evidence="2">Uncharacterized protein</fullName>
    </submittedName>
</protein>
<gene>
    <name evidence="2" type="ORF">SAMN04489842_3099</name>
</gene>
<dbReference type="PROSITE" id="PS51257">
    <property type="entry name" value="PROKAR_LIPOPROTEIN"/>
    <property type="match status" value="1"/>
</dbReference>
<proteinExistence type="predicted"/>
<dbReference type="AlphaFoldDB" id="A0A1H1HW93"/>
<organism evidence="2 3">
    <name type="scientific">Natronobacterium texcoconense</name>
    <dbReference type="NCBI Taxonomy" id="1095778"/>
    <lineage>
        <taxon>Archaea</taxon>
        <taxon>Methanobacteriati</taxon>
        <taxon>Methanobacteriota</taxon>
        <taxon>Stenosarchaea group</taxon>
        <taxon>Halobacteria</taxon>
        <taxon>Halobacteriales</taxon>
        <taxon>Natrialbaceae</taxon>
        <taxon>Natronobacterium</taxon>
    </lineage>
</organism>
<accession>A0A1H1HW93</accession>
<feature type="region of interest" description="Disordered" evidence="1">
    <location>
        <begin position="263"/>
        <end position="286"/>
    </location>
</feature>
<reference evidence="3" key="1">
    <citation type="submission" date="2016-10" db="EMBL/GenBank/DDBJ databases">
        <authorList>
            <person name="Varghese N."/>
            <person name="Submissions S."/>
        </authorList>
    </citation>
    <scope>NUCLEOTIDE SEQUENCE [LARGE SCALE GENOMIC DNA]</scope>
    <source>
        <strain evidence="3">DSM 24767</strain>
    </source>
</reference>
<evidence type="ECO:0000256" key="1">
    <source>
        <dbReference type="SAM" id="MobiDB-lite"/>
    </source>
</evidence>
<dbReference type="Proteomes" id="UP000198848">
    <property type="component" value="Unassembled WGS sequence"/>
</dbReference>
<dbReference type="EMBL" id="FNLC01000003">
    <property type="protein sequence ID" value="SDR29670.1"/>
    <property type="molecule type" value="Genomic_DNA"/>
</dbReference>
<feature type="compositionally biased region" description="Basic and acidic residues" evidence="1">
    <location>
        <begin position="267"/>
        <end position="277"/>
    </location>
</feature>
<sequence>MDRRQFLATGATLASAAAGGCVGCATAPTLSLSMETTSNTDIADRLTRSLESDDDDDRIALEAAEGETVTAQGLSEPFPSETPYVHDGAVYVAETTVVDRASGTLFGYAINPVDEDETVDPENAIHYDDLPEVDREAFGDRWDSSDPFLGYGTSVYYLEDDVDDSVLVPDQEYEVIVWPETRGRLEIDDGNDRPLKTYEYTADVVADSLEAYGRTVRGLVEFELGPFDDDAAAVVAEAIEEGTYDVPDGEELSAAESRVVVEFEGEEQVRRPNESPREPSSPNGRYVVRYEEEAYWTEIYVQKI</sequence>
<dbReference type="RefSeq" id="WP_090383661.1">
    <property type="nucleotide sequence ID" value="NZ_FNLC01000003.1"/>
</dbReference>
<evidence type="ECO:0000313" key="2">
    <source>
        <dbReference type="EMBL" id="SDR29670.1"/>
    </source>
</evidence>